<dbReference type="Gene3D" id="1.20.120.450">
    <property type="entry name" value="dinb family like domain"/>
    <property type="match status" value="1"/>
</dbReference>
<evidence type="ECO:0000313" key="2">
    <source>
        <dbReference type="Proteomes" id="UP000069030"/>
    </source>
</evidence>
<gene>
    <name evidence="1" type="ORF">AS202_05820</name>
</gene>
<accession>A0A0S7E7Y3</accession>
<dbReference type="KEGG" id="mod:AS202_05820"/>
<dbReference type="RefSeq" id="WP_006257859.1">
    <property type="nucleotide sequence ID" value="NZ_BCMQ01000002.1"/>
</dbReference>
<name>A0A0S7E7Y3_9FLAO</name>
<dbReference type="Pfam" id="PF12867">
    <property type="entry name" value="DinB_2"/>
    <property type="match status" value="1"/>
</dbReference>
<sequence length="148" mass="17400">MTTTDLSKLQYYIDVLPARLEQFTEEEFSYKETEGKWSKKEILGHLIDSATNNHHRFVRGQFEDNPVVSYAQNEWVEVSAYQQMQQDTVIRTWKMYNAFLLEIVCNISVEVLNTKMANGHTLAFLVEDYVSHLEHHLGQIFDDFDFKA</sequence>
<dbReference type="EMBL" id="CP013690">
    <property type="protein sequence ID" value="ALU28305.1"/>
    <property type="molecule type" value="Genomic_DNA"/>
</dbReference>
<reference evidence="1 2" key="1">
    <citation type="journal article" date="2016" name="J. Zhejiang Univ. Sci. B">
        <title>Antibiotic resistance mechanisms of Myroides sp.</title>
        <authorList>
            <person name="Hu S."/>
            <person name="Yuan S."/>
            <person name="Qu H."/>
            <person name="Jiang T."/>
            <person name="Zhou Y."/>
            <person name="Wang M."/>
            <person name="Ming D."/>
        </authorList>
    </citation>
    <scope>NUCLEOTIDE SEQUENCE [LARGE SCALE GENOMIC DNA]</scope>
    <source>
        <strain evidence="1 2">PR63039</strain>
    </source>
</reference>
<protein>
    <submittedName>
        <fullName evidence="1">Uncharacterized protein</fullName>
    </submittedName>
</protein>
<dbReference type="InterPro" id="IPR034660">
    <property type="entry name" value="DinB/YfiT-like"/>
</dbReference>
<evidence type="ECO:0000313" key="1">
    <source>
        <dbReference type="EMBL" id="ALU28305.1"/>
    </source>
</evidence>
<dbReference type="Proteomes" id="UP000069030">
    <property type="component" value="Chromosome"/>
</dbReference>
<organism evidence="1 2">
    <name type="scientific">Myroides odoratimimus</name>
    <dbReference type="NCBI Taxonomy" id="76832"/>
    <lineage>
        <taxon>Bacteria</taxon>
        <taxon>Pseudomonadati</taxon>
        <taxon>Bacteroidota</taxon>
        <taxon>Flavobacteriia</taxon>
        <taxon>Flavobacteriales</taxon>
        <taxon>Flavobacteriaceae</taxon>
        <taxon>Myroides</taxon>
    </lineage>
</organism>
<dbReference type="InterPro" id="IPR024775">
    <property type="entry name" value="DinB-like"/>
</dbReference>
<dbReference type="SUPFAM" id="SSF109854">
    <property type="entry name" value="DinB/YfiT-like putative metalloenzymes"/>
    <property type="match status" value="1"/>
</dbReference>
<proteinExistence type="predicted"/>
<dbReference type="AlphaFoldDB" id="A0A0S7E7Y3"/>